<keyword evidence="2" id="KW-1185">Reference proteome</keyword>
<name>A0ACD4NI59_9HYPH</name>
<gene>
    <name evidence="1" type="ORF">OXU80_16460</name>
</gene>
<accession>A0ACD4NI59</accession>
<organism evidence="1 2">
    <name type="scientific">Antarcticirhabdus aurantiaca</name>
    <dbReference type="NCBI Taxonomy" id="2606717"/>
    <lineage>
        <taxon>Bacteria</taxon>
        <taxon>Pseudomonadati</taxon>
        <taxon>Pseudomonadota</taxon>
        <taxon>Alphaproteobacteria</taxon>
        <taxon>Hyphomicrobiales</taxon>
        <taxon>Aurantimonadaceae</taxon>
        <taxon>Antarcticirhabdus</taxon>
    </lineage>
</organism>
<dbReference type="Proteomes" id="UP001163223">
    <property type="component" value="Chromosome"/>
</dbReference>
<sequence>MDPNDADLRAKLSEAWQKAARDLMDAGAPAKNVFESLLAVGLAGHVELYGKRATAQILLGLVETIDREAGEEAAAIREASAEAARSTRN</sequence>
<evidence type="ECO:0000313" key="1">
    <source>
        <dbReference type="EMBL" id="WAJ26468.1"/>
    </source>
</evidence>
<reference evidence="1" key="1">
    <citation type="submission" date="2022-11" db="EMBL/GenBank/DDBJ databases">
        <title>beta-Carotene-producing bacterium, Jeongeuplla avenae sp. nov., alleviates the salt stress of Arabidopsis seedlings.</title>
        <authorList>
            <person name="Jiang L."/>
            <person name="Lee J."/>
        </authorList>
    </citation>
    <scope>NUCLEOTIDE SEQUENCE</scope>
    <source>
        <strain evidence="1">DY_R2A_6</strain>
    </source>
</reference>
<proteinExistence type="predicted"/>
<dbReference type="EMBL" id="CP113520">
    <property type="protein sequence ID" value="WAJ26468.1"/>
    <property type="molecule type" value="Genomic_DNA"/>
</dbReference>
<evidence type="ECO:0000313" key="2">
    <source>
        <dbReference type="Proteomes" id="UP001163223"/>
    </source>
</evidence>
<protein>
    <submittedName>
        <fullName evidence="1">Uncharacterized protein</fullName>
    </submittedName>
</protein>